<dbReference type="Gene3D" id="3.30.70.1070">
    <property type="entry name" value="Sporulation related repeat"/>
    <property type="match status" value="1"/>
</dbReference>
<dbReference type="Pfam" id="PF05036">
    <property type="entry name" value="SPOR"/>
    <property type="match status" value="1"/>
</dbReference>
<name>E1R3A7_SEDSS</name>
<dbReference type="PROSITE" id="PS51724">
    <property type="entry name" value="SPOR"/>
    <property type="match status" value="1"/>
</dbReference>
<dbReference type="GO" id="GO:0042834">
    <property type="term" value="F:peptidoglycan binding"/>
    <property type="evidence" value="ECO:0007669"/>
    <property type="project" value="InterPro"/>
</dbReference>
<evidence type="ECO:0000313" key="3">
    <source>
        <dbReference type="Proteomes" id="UP000002318"/>
    </source>
</evidence>
<dbReference type="AlphaFoldDB" id="E1R3A7"/>
<evidence type="ECO:0000313" key="2">
    <source>
        <dbReference type="EMBL" id="ADK81538.1"/>
    </source>
</evidence>
<gene>
    <name evidence="2" type="ordered locus">Spirs_2424</name>
</gene>
<feature type="domain" description="SPOR" evidence="1">
    <location>
        <begin position="237"/>
        <end position="312"/>
    </location>
</feature>
<sequence>MSSDMLHRFFFSALCLIAVASGYGETGETSDFSQALGKIEEQIPLSTSRAERYRLLKQQGELALLAGDLETAQTAYQNASFVYPQGDATDFASLLKSAELLFELGELRVAKTQAQVVAQQEKETKLGTAAELLLDRIALFDSSASGKVELSSSGGETPVALYWDIICASLSGDGNEAARLKGLLLDTWSASPEAMIISGQARKFESFSDLILASYLSPSSSGDEGENRKQEASVARAPKEGSLFLQAGSFTDRENAEYLVIDLQKAGFSASIVEADVQGTHYYRVVLSSEKDDAEQFLLELKEAGFEASAVY</sequence>
<dbReference type="SUPFAM" id="SSF110997">
    <property type="entry name" value="Sporulation related repeat"/>
    <property type="match status" value="1"/>
</dbReference>
<dbReference type="HOGENOM" id="CLU_891123_0_0_12"/>
<protein>
    <submittedName>
        <fullName evidence="2">Sporulation domain protein</fullName>
    </submittedName>
</protein>
<evidence type="ECO:0000259" key="1">
    <source>
        <dbReference type="PROSITE" id="PS51724"/>
    </source>
</evidence>
<dbReference type="InterPro" id="IPR036680">
    <property type="entry name" value="SPOR-like_sf"/>
</dbReference>
<dbReference type="EMBL" id="CP002116">
    <property type="protein sequence ID" value="ADK81538.1"/>
    <property type="molecule type" value="Genomic_DNA"/>
</dbReference>
<reference evidence="2 3" key="1">
    <citation type="journal article" date="2010" name="Stand. Genomic Sci.">
        <title>Complete genome sequence of Spirochaeta smaragdinae type strain (SEBR 4228).</title>
        <authorList>
            <person name="Mavromatis K."/>
            <person name="Yasawong M."/>
            <person name="Chertkov O."/>
            <person name="Lapidus A."/>
            <person name="Lucas S."/>
            <person name="Nolan M."/>
            <person name="Del Rio T.G."/>
            <person name="Tice H."/>
            <person name="Cheng J.F."/>
            <person name="Pitluck S."/>
            <person name="Liolios K."/>
            <person name="Ivanova N."/>
            <person name="Tapia R."/>
            <person name="Han C."/>
            <person name="Bruce D."/>
            <person name="Goodwin L."/>
            <person name="Pati A."/>
            <person name="Chen A."/>
            <person name="Palaniappan K."/>
            <person name="Land M."/>
            <person name="Hauser L."/>
            <person name="Chang Y.J."/>
            <person name="Jeffries C.D."/>
            <person name="Detter J.C."/>
            <person name="Rohde M."/>
            <person name="Brambilla E."/>
            <person name="Spring S."/>
            <person name="Goker M."/>
            <person name="Sikorski J."/>
            <person name="Woyke T."/>
            <person name="Bristow J."/>
            <person name="Eisen J.A."/>
            <person name="Markowitz V."/>
            <person name="Hugenholtz P."/>
            <person name="Klenk H.P."/>
            <person name="Kyrpides N.C."/>
        </authorList>
    </citation>
    <scope>NUCLEOTIDE SEQUENCE [LARGE SCALE GENOMIC DNA]</scope>
    <source>
        <strain evidence="3">DSM 11293 / JCM 15392 / SEBR 4228</strain>
    </source>
</reference>
<accession>E1R3A7</accession>
<dbReference type="eggNOG" id="COG3087">
    <property type="taxonomic scope" value="Bacteria"/>
</dbReference>
<dbReference type="STRING" id="573413.Spirs_2424"/>
<keyword evidence="3" id="KW-1185">Reference proteome</keyword>
<dbReference type="RefSeq" id="WP_013255001.1">
    <property type="nucleotide sequence ID" value="NC_014364.1"/>
</dbReference>
<organism evidence="2 3">
    <name type="scientific">Sediminispirochaeta smaragdinae (strain DSM 11293 / JCM 15392 / SEBR 4228)</name>
    <name type="common">Spirochaeta smaragdinae</name>
    <dbReference type="NCBI Taxonomy" id="573413"/>
    <lineage>
        <taxon>Bacteria</taxon>
        <taxon>Pseudomonadati</taxon>
        <taxon>Spirochaetota</taxon>
        <taxon>Spirochaetia</taxon>
        <taxon>Spirochaetales</taxon>
        <taxon>Spirochaetaceae</taxon>
        <taxon>Sediminispirochaeta</taxon>
    </lineage>
</organism>
<dbReference type="OrthoDB" id="9763643at2"/>
<proteinExistence type="predicted"/>
<dbReference type="InterPro" id="IPR007730">
    <property type="entry name" value="SPOR-like_dom"/>
</dbReference>
<dbReference type="Proteomes" id="UP000002318">
    <property type="component" value="Chromosome"/>
</dbReference>
<dbReference type="KEGG" id="ssm:Spirs_2424"/>